<dbReference type="GO" id="GO:0000034">
    <property type="term" value="F:adenine deaminase activity"/>
    <property type="evidence" value="ECO:0007669"/>
    <property type="project" value="UniProtKB-UniRule"/>
</dbReference>
<dbReference type="PANTHER" id="PTHR43114:SF6">
    <property type="entry name" value="ADENINE DEAMINASE"/>
    <property type="match status" value="1"/>
</dbReference>
<comment type="caution">
    <text evidence="7">The sequence shown here is derived from an EMBL/GenBank/DDBJ whole genome shotgun (WGS) entry which is preliminary data.</text>
</comment>
<dbReference type="InterPro" id="IPR001365">
    <property type="entry name" value="A_deaminase_dom"/>
</dbReference>
<keyword evidence="1 5" id="KW-0479">Metal-binding</keyword>
<dbReference type="AlphaFoldDB" id="A0A852SVP3"/>
<dbReference type="Pfam" id="PF00962">
    <property type="entry name" value="A_deaminase"/>
    <property type="match status" value="1"/>
</dbReference>
<reference evidence="7 8" key="1">
    <citation type="submission" date="2020-07" db="EMBL/GenBank/DDBJ databases">
        <title>Sequencing the genomes of 1000 actinobacteria strains.</title>
        <authorList>
            <person name="Klenk H.-P."/>
        </authorList>
    </citation>
    <scope>NUCLEOTIDE SEQUENCE [LARGE SCALE GENOMIC DNA]</scope>
    <source>
        <strain evidence="7 8">DSM 23871</strain>
    </source>
</reference>
<dbReference type="Gene3D" id="3.20.20.140">
    <property type="entry name" value="Metal-dependent hydrolases"/>
    <property type="match status" value="1"/>
</dbReference>
<comment type="catalytic activity">
    <reaction evidence="5">
        <text>adenine + H2O + H(+) = hypoxanthine + NH4(+)</text>
        <dbReference type="Rhea" id="RHEA:23688"/>
        <dbReference type="ChEBI" id="CHEBI:15377"/>
        <dbReference type="ChEBI" id="CHEBI:15378"/>
        <dbReference type="ChEBI" id="CHEBI:16708"/>
        <dbReference type="ChEBI" id="CHEBI:17368"/>
        <dbReference type="ChEBI" id="CHEBI:28938"/>
        <dbReference type="EC" id="3.5.4.2"/>
    </reaction>
</comment>
<dbReference type="NCBIfam" id="TIGR01430">
    <property type="entry name" value="aden_deam"/>
    <property type="match status" value="1"/>
</dbReference>
<dbReference type="InterPro" id="IPR006330">
    <property type="entry name" value="Ado/ade_deaminase"/>
</dbReference>
<dbReference type="PANTHER" id="PTHR43114">
    <property type="entry name" value="ADENINE DEAMINASE"/>
    <property type="match status" value="1"/>
</dbReference>
<evidence type="ECO:0000256" key="4">
    <source>
        <dbReference type="ARBA" id="ARBA00023080"/>
    </source>
</evidence>
<evidence type="ECO:0000313" key="7">
    <source>
        <dbReference type="EMBL" id="NYD73069.1"/>
    </source>
</evidence>
<comment type="cofactor">
    <cofactor evidence="5">
        <name>Zn(2+)</name>
        <dbReference type="ChEBI" id="CHEBI:29105"/>
    </cofactor>
    <text evidence="5">Binds 1 zinc ion per subunit.</text>
</comment>
<feature type="binding site" evidence="5">
    <location>
        <position position="20"/>
    </location>
    <ligand>
        <name>Zn(2+)</name>
        <dbReference type="ChEBI" id="CHEBI:29105"/>
        <note>catalytic</note>
    </ligand>
</feature>
<dbReference type="CDD" id="cd01320">
    <property type="entry name" value="ADA"/>
    <property type="match status" value="1"/>
</dbReference>
<organism evidence="7 8">
    <name type="scientific">Leifsonia soli</name>
    <dbReference type="NCBI Taxonomy" id="582665"/>
    <lineage>
        <taxon>Bacteria</taxon>
        <taxon>Bacillati</taxon>
        <taxon>Actinomycetota</taxon>
        <taxon>Actinomycetes</taxon>
        <taxon>Micrococcales</taxon>
        <taxon>Microbacteriaceae</taxon>
        <taxon>Leifsonia</taxon>
    </lineage>
</organism>
<evidence type="ECO:0000256" key="3">
    <source>
        <dbReference type="ARBA" id="ARBA00022833"/>
    </source>
</evidence>
<feature type="binding site" evidence="5">
    <location>
        <position position="282"/>
    </location>
    <ligand>
        <name>substrate</name>
    </ligand>
</feature>
<dbReference type="GO" id="GO:0006146">
    <property type="term" value="P:adenine catabolic process"/>
    <property type="evidence" value="ECO:0007669"/>
    <property type="project" value="UniProtKB-UniRule"/>
</dbReference>
<dbReference type="GO" id="GO:0043103">
    <property type="term" value="P:hypoxanthine salvage"/>
    <property type="evidence" value="ECO:0007669"/>
    <property type="project" value="UniProtKB-UniRule"/>
</dbReference>
<keyword evidence="4 5" id="KW-0546">Nucleotide metabolism</keyword>
<feature type="binding site" evidence="5">
    <location>
        <position position="22"/>
    </location>
    <ligand>
        <name>Zn(2+)</name>
        <dbReference type="ChEBI" id="CHEBI:29105"/>
        <note>catalytic</note>
    </ligand>
</feature>
<dbReference type="Proteomes" id="UP000589620">
    <property type="component" value="Unassembled WGS sequence"/>
</dbReference>
<accession>A0A852SVP3</accession>
<evidence type="ECO:0000256" key="1">
    <source>
        <dbReference type="ARBA" id="ARBA00022723"/>
    </source>
</evidence>
<dbReference type="GO" id="GO:0009117">
    <property type="term" value="P:nucleotide metabolic process"/>
    <property type="evidence" value="ECO:0007669"/>
    <property type="project" value="UniProtKB-KW"/>
</dbReference>
<feature type="domain" description="Adenosine deaminase" evidence="6">
    <location>
        <begin position="15"/>
        <end position="335"/>
    </location>
</feature>
<dbReference type="EMBL" id="JACCBJ010000001">
    <property type="protein sequence ID" value="NYD73069.1"/>
    <property type="molecule type" value="Genomic_DNA"/>
</dbReference>
<dbReference type="InterPro" id="IPR028892">
    <property type="entry name" value="ADE"/>
</dbReference>
<proteinExistence type="inferred from homology"/>
<comment type="function">
    <text evidence="5">Catalyzes the hydrolytic deamination of adenine to hypoxanthine. Plays an important role in the purine salvage pathway and in nitrogen catabolism.</text>
</comment>
<dbReference type="GO" id="GO:0005829">
    <property type="term" value="C:cytosol"/>
    <property type="evidence" value="ECO:0007669"/>
    <property type="project" value="TreeGrafter"/>
</dbReference>
<keyword evidence="8" id="KW-1185">Reference proteome</keyword>
<gene>
    <name evidence="7" type="ORF">BJ963_000588</name>
</gene>
<dbReference type="FunFam" id="3.20.20.140:FF:000039">
    <property type="entry name" value="Adenine deaminase"/>
    <property type="match status" value="1"/>
</dbReference>
<name>A0A852SVP3_9MICO</name>
<evidence type="ECO:0000259" key="6">
    <source>
        <dbReference type="Pfam" id="PF00962"/>
    </source>
</evidence>
<keyword evidence="3 5" id="KW-0862">Zinc</keyword>
<evidence type="ECO:0000256" key="5">
    <source>
        <dbReference type="HAMAP-Rule" id="MF_01962"/>
    </source>
</evidence>
<evidence type="ECO:0000313" key="8">
    <source>
        <dbReference type="Proteomes" id="UP000589620"/>
    </source>
</evidence>
<dbReference type="GO" id="GO:0008270">
    <property type="term" value="F:zinc ion binding"/>
    <property type="evidence" value="ECO:0007669"/>
    <property type="project" value="UniProtKB-UniRule"/>
</dbReference>
<dbReference type="RefSeq" id="WP_179454510.1">
    <property type="nucleotide sequence ID" value="NZ_BAAAPX010000001.1"/>
</dbReference>
<keyword evidence="2 5" id="KW-0378">Hydrolase</keyword>
<feature type="site" description="Important for catalytic activity" evidence="5">
    <location>
        <position position="224"/>
    </location>
</feature>
<sequence>MTDDALTDDALYALPKAELHLHIEGTLEPELAFELAARNGVDLPYATVEELSAQYDFDDLQSFLDLYYATMAVLRTREDFAELTRRYLRRAHAQGVRHAELFFDPQAHTARGVAFDDVVDGIGDALDEAGREFGMSGGLILCFLRDQPVASAEEALTAGLRRTDRIVGVGLDSAEVGYPPSLFEDVYARARAAGLHAVAHAGEEGPPAYVREALDLLHAERIDHGIRSIEDPELVARLAGEHIPLTVCPLSNVRLRATPDLRDHPLHRLDAAGVRVTVNSDDPAYFGGYAGQNFAAVRDALGLTADQARRFARTSIEASFASDERKAELLAELDGWGA</sequence>
<dbReference type="HAMAP" id="MF_01962">
    <property type="entry name" value="Adenine_deaminase"/>
    <property type="match status" value="1"/>
</dbReference>
<evidence type="ECO:0000256" key="2">
    <source>
        <dbReference type="ARBA" id="ARBA00022801"/>
    </source>
</evidence>
<comment type="similarity">
    <text evidence="5">Belongs to the metallo-dependent hydrolases superfamily. Adenosine and AMP deaminases family. Adenine deaminase type 2 subfamily.</text>
</comment>
<dbReference type="NCBIfam" id="NF006850">
    <property type="entry name" value="PRK09358.1-6"/>
    <property type="match status" value="1"/>
</dbReference>
<feature type="active site" description="Proton donor" evidence="5">
    <location>
        <position position="203"/>
    </location>
</feature>
<dbReference type="SUPFAM" id="SSF51556">
    <property type="entry name" value="Metallo-dependent hydrolases"/>
    <property type="match status" value="1"/>
</dbReference>
<feature type="binding site" evidence="5">
    <location>
        <position position="200"/>
    </location>
    <ligand>
        <name>Zn(2+)</name>
        <dbReference type="ChEBI" id="CHEBI:29105"/>
        <note>catalytic</note>
    </ligand>
</feature>
<dbReference type="EC" id="3.5.4.2" evidence="5"/>
<protein>
    <recommendedName>
        <fullName evidence="5">Adenine deaminase</fullName>
        <shortName evidence="5">ADE</shortName>
        <ecNumber evidence="5">3.5.4.2</ecNumber>
    </recommendedName>
    <alternativeName>
        <fullName evidence="5">Adenine aminohydrolase</fullName>
        <shortName evidence="5">AAH</shortName>
    </alternativeName>
</protein>
<dbReference type="InterPro" id="IPR032466">
    <property type="entry name" value="Metal_Hydrolase"/>
</dbReference>
<feature type="binding site" evidence="5">
    <location>
        <position position="281"/>
    </location>
    <ligand>
        <name>Zn(2+)</name>
        <dbReference type="ChEBI" id="CHEBI:29105"/>
        <note>catalytic</note>
    </ligand>
</feature>